<dbReference type="SUPFAM" id="SSF101941">
    <property type="entry name" value="NAC domain"/>
    <property type="match status" value="1"/>
</dbReference>
<gene>
    <name evidence="8" type="ORF">SI8410_02002810</name>
</gene>
<evidence type="ECO:0000256" key="1">
    <source>
        <dbReference type="ARBA" id="ARBA00023015"/>
    </source>
</evidence>
<keyword evidence="9" id="KW-1185">Reference proteome</keyword>
<dbReference type="Proteomes" id="UP000663760">
    <property type="component" value="Chromosome 2"/>
</dbReference>
<evidence type="ECO:0000256" key="5">
    <source>
        <dbReference type="SAM" id="Coils"/>
    </source>
</evidence>
<keyword evidence="3" id="KW-0804">Transcription</keyword>
<dbReference type="InterPro" id="IPR003441">
    <property type="entry name" value="NAC-dom"/>
</dbReference>
<dbReference type="Gene3D" id="2.170.150.80">
    <property type="entry name" value="NAC domain"/>
    <property type="match status" value="1"/>
</dbReference>
<feature type="region of interest" description="Disordered" evidence="6">
    <location>
        <begin position="177"/>
        <end position="209"/>
    </location>
</feature>
<evidence type="ECO:0000256" key="4">
    <source>
        <dbReference type="ARBA" id="ARBA00023242"/>
    </source>
</evidence>
<evidence type="ECO:0000259" key="7">
    <source>
        <dbReference type="PROSITE" id="PS51005"/>
    </source>
</evidence>
<dbReference type="EMBL" id="LR746265">
    <property type="protein sequence ID" value="CAA7391527.1"/>
    <property type="molecule type" value="Genomic_DNA"/>
</dbReference>
<evidence type="ECO:0000256" key="3">
    <source>
        <dbReference type="ARBA" id="ARBA00023163"/>
    </source>
</evidence>
<keyword evidence="2" id="KW-0238">DNA-binding</keyword>
<keyword evidence="4" id="KW-0539">Nucleus</keyword>
<dbReference type="Pfam" id="PF02365">
    <property type="entry name" value="NAM"/>
    <property type="match status" value="1"/>
</dbReference>
<protein>
    <recommendedName>
        <fullName evidence="7">NAC domain-containing protein</fullName>
    </recommendedName>
</protein>
<dbReference type="InterPro" id="IPR036093">
    <property type="entry name" value="NAC_dom_sf"/>
</dbReference>
<accession>A0A7I8K359</accession>
<dbReference type="AlphaFoldDB" id="A0A7I8K359"/>
<evidence type="ECO:0000256" key="2">
    <source>
        <dbReference type="ARBA" id="ARBA00023125"/>
    </source>
</evidence>
<proteinExistence type="predicted"/>
<feature type="domain" description="NAC" evidence="7">
    <location>
        <begin position="2"/>
        <end position="152"/>
    </location>
</feature>
<reference evidence="8" key="1">
    <citation type="submission" date="2020-02" db="EMBL/GenBank/DDBJ databases">
        <authorList>
            <person name="Scholz U."/>
            <person name="Mascher M."/>
            <person name="Fiebig A."/>
        </authorList>
    </citation>
    <scope>NUCLEOTIDE SEQUENCE</scope>
</reference>
<dbReference type="PANTHER" id="PTHR31744:SF79">
    <property type="entry name" value="NAC DOMAIN-CONTAINING PROTEIN"/>
    <property type="match status" value="1"/>
</dbReference>
<organism evidence="8 9">
    <name type="scientific">Spirodela intermedia</name>
    <name type="common">Intermediate duckweed</name>
    <dbReference type="NCBI Taxonomy" id="51605"/>
    <lineage>
        <taxon>Eukaryota</taxon>
        <taxon>Viridiplantae</taxon>
        <taxon>Streptophyta</taxon>
        <taxon>Embryophyta</taxon>
        <taxon>Tracheophyta</taxon>
        <taxon>Spermatophyta</taxon>
        <taxon>Magnoliopsida</taxon>
        <taxon>Liliopsida</taxon>
        <taxon>Araceae</taxon>
        <taxon>Lemnoideae</taxon>
        <taxon>Spirodela</taxon>
    </lineage>
</organism>
<dbReference type="OrthoDB" id="1880352at2759"/>
<evidence type="ECO:0000256" key="6">
    <source>
        <dbReference type="SAM" id="MobiDB-lite"/>
    </source>
</evidence>
<dbReference type="PROSITE" id="PS51005">
    <property type="entry name" value="NAC"/>
    <property type="match status" value="1"/>
</dbReference>
<name>A0A7I8K359_SPIIN</name>
<evidence type="ECO:0000313" key="8">
    <source>
        <dbReference type="EMBL" id="CAA7391527.1"/>
    </source>
</evidence>
<keyword evidence="1" id="KW-0805">Transcription regulation</keyword>
<keyword evidence="5" id="KW-0175">Coiled coil</keyword>
<sequence length="336" mass="37516">MNLPGFRFHPTEEELLDYYLKGAIQGKKLGKEVIATGNIYRHDPWELPMLARNGGREWYFFVPRDKRNSSGGRPNRTTARGFWKATGTDRAIRSLSDQKRLLGLRKTLVFYQGRAPRGRKTDWIMNEYRLVDATGCPPPAKEDVVLCKIYRKAKTIKELKSQVDAMEEEVGRALGSLRPADASSSSAPAASLGRGISPENPPTIPLTEGEKEAEVTSVPLPSEPAGIANQGFLLELETPEVPSPKLELETPEVPSPKLEVETLEVPSPNSELDWMGNYFFDQLLIPCVDYWSFYLSNAHNFGDDGVLSAQPPKDDVVPDLRTLFEPNQNGEDFVNL</sequence>
<feature type="coiled-coil region" evidence="5">
    <location>
        <begin position="149"/>
        <end position="176"/>
    </location>
</feature>
<evidence type="ECO:0000313" key="9">
    <source>
        <dbReference type="Proteomes" id="UP000663760"/>
    </source>
</evidence>
<dbReference type="GO" id="GO:0006355">
    <property type="term" value="P:regulation of DNA-templated transcription"/>
    <property type="evidence" value="ECO:0007669"/>
    <property type="project" value="InterPro"/>
</dbReference>
<dbReference type="PANTHER" id="PTHR31744">
    <property type="entry name" value="PROTEIN CUP-SHAPED COTYLEDON 2-RELATED"/>
    <property type="match status" value="1"/>
</dbReference>
<feature type="compositionally biased region" description="Low complexity" evidence="6">
    <location>
        <begin position="179"/>
        <end position="191"/>
    </location>
</feature>
<dbReference type="GO" id="GO:0003677">
    <property type="term" value="F:DNA binding"/>
    <property type="evidence" value="ECO:0007669"/>
    <property type="project" value="UniProtKB-KW"/>
</dbReference>